<dbReference type="Pfam" id="PF09234">
    <property type="entry name" value="DUF1963"/>
    <property type="match status" value="1"/>
</dbReference>
<dbReference type="AlphaFoldDB" id="A0A8T7M3F3"/>
<name>A0A8T7M3F3_9CHLR</name>
<evidence type="ECO:0000313" key="1">
    <source>
        <dbReference type="EMBL" id="NWJ45845.1"/>
    </source>
</evidence>
<sequence length="90" mass="10732">MELSFPGKLWLQWNVHRECQLEANGVTEFNDPRRESLKSGIKDWILLLQINSDAVPDTEWGDTGRIYYFIRKQDLEKLDFNKVWLIMQCT</sequence>
<accession>A0A8T7M3F3</accession>
<comment type="caution">
    <text evidence="1">The sequence shown here is derived from an EMBL/GenBank/DDBJ whole genome shotgun (WGS) entry which is preliminary data.</text>
</comment>
<dbReference type="SUPFAM" id="SSF103032">
    <property type="entry name" value="Hypothetical protein YwqG"/>
    <property type="match status" value="1"/>
</dbReference>
<reference evidence="1 2" key="1">
    <citation type="submission" date="2020-06" db="EMBL/GenBank/DDBJ databases">
        <title>Anoxygenic phototrophic Chloroflexota member uses a Type I reaction center.</title>
        <authorList>
            <person name="Tsuji J.M."/>
            <person name="Shaw N.A."/>
            <person name="Nagashima S."/>
            <person name="Venkiteswaran J."/>
            <person name="Schiff S.L."/>
            <person name="Hanada S."/>
            <person name="Tank M."/>
            <person name="Neufeld J.D."/>
        </authorList>
    </citation>
    <scope>NUCLEOTIDE SEQUENCE [LARGE SCALE GENOMIC DNA]</scope>
    <source>
        <strain evidence="1">L227-S17</strain>
    </source>
</reference>
<proteinExistence type="predicted"/>
<gene>
    <name evidence="1" type="ORF">HXX08_08205</name>
</gene>
<dbReference type="EMBL" id="JACATZ010000001">
    <property type="protein sequence ID" value="NWJ45845.1"/>
    <property type="molecule type" value="Genomic_DNA"/>
</dbReference>
<dbReference type="Gene3D" id="2.30.320.10">
    <property type="entry name" value="YwqG-like"/>
    <property type="match status" value="1"/>
</dbReference>
<dbReference type="Proteomes" id="UP000521676">
    <property type="component" value="Unassembled WGS sequence"/>
</dbReference>
<dbReference type="InterPro" id="IPR035948">
    <property type="entry name" value="YwqG-like_sf"/>
</dbReference>
<evidence type="ECO:0000313" key="2">
    <source>
        <dbReference type="Proteomes" id="UP000521676"/>
    </source>
</evidence>
<dbReference type="InterPro" id="IPR015315">
    <property type="entry name" value="DUF1963"/>
</dbReference>
<organism evidence="1 2">
    <name type="scientific">Candidatus Chlorohelix allophototropha</name>
    <dbReference type="NCBI Taxonomy" id="3003348"/>
    <lineage>
        <taxon>Bacteria</taxon>
        <taxon>Bacillati</taxon>
        <taxon>Chloroflexota</taxon>
        <taxon>Chloroflexia</taxon>
        <taxon>Candidatus Chloroheliales</taxon>
        <taxon>Candidatus Chloroheliaceae</taxon>
        <taxon>Candidatus Chlorohelix</taxon>
    </lineage>
</organism>
<dbReference type="RefSeq" id="WP_425607608.1">
    <property type="nucleotide sequence ID" value="NZ_CP128399.1"/>
</dbReference>
<protein>
    <submittedName>
        <fullName evidence="1">DUF1963 domain-containing protein</fullName>
    </submittedName>
</protein>